<dbReference type="Proteomes" id="UP000186922">
    <property type="component" value="Unassembled WGS sequence"/>
</dbReference>
<accession>A0A1D1UR44</accession>
<organism evidence="1 2">
    <name type="scientific">Ramazzottius varieornatus</name>
    <name type="common">Water bear</name>
    <name type="synonym">Tardigrade</name>
    <dbReference type="NCBI Taxonomy" id="947166"/>
    <lineage>
        <taxon>Eukaryota</taxon>
        <taxon>Metazoa</taxon>
        <taxon>Ecdysozoa</taxon>
        <taxon>Tardigrada</taxon>
        <taxon>Eutardigrada</taxon>
        <taxon>Parachela</taxon>
        <taxon>Hypsibioidea</taxon>
        <taxon>Ramazzottiidae</taxon>
        <taxon>Ramazzottius</taxon>
    </lineage>
</organism>
<name>A0A1D1UR44_RAMVA</name>
<dbReference type="AlphaFoldDB" id="A0A1D1UR44"/>
<reference evidence="1 2" key="1">
    <citation type="journal article" date="2016" name="Nat. Commun.">
        <title>Extremotolerant tardigrade genome and improved radiotolerance of human cultured cells by tardigrade-unique protein.</title>
        <authorList>
            <person name="Hashimoto T."/>
            <person name="Horikawa D.D."/>
            <person name="Saito Y."/>
            <person name="Kuwahara H."/>
            <person name="Kozuka-Hata H."/>
            <person name="Shin-I T."/>
            <person name="Minakuchi Y."/>
            <person name="Ohishi K."/>
            <person name="Motoyama A."/>
            <person name="Aizu T."/>
            <person name="Enomoto A."/>
            <person name="Kondo K."/>
            <person name="Tanaka S."/>
            <person name="Hara Y."/>
            <person name="Koshikawa S."/>
            <person name="Sagara H."/>
            <person name="Miura T."/>
            <person name="Yokobori S."/>
            <person name="Miyagawa K."/>
            <person name="Suzuki Y."/>
            <person name="Kubo T."/>
            <person name="Oyama M."/>
            <person name="Kohara Y."/>
            <person name="Fujiyama A."/>
            <person name="Arakawa K."/>
            <person name="Katayama T."/>
            <person name="Toyoda A."/>
            <person name="Kunieda T."/>
        </authorList>
    </citation>
    <scope>NUCLEOTIDE SEQUENCE [LARGE SCALE GENOMIC DNA]</scope>
    <source>
        <strain evidence="1 2">YOKOZUNA-1</strain>
    </source>
</reference>
<dbReference type="EMBL" id="BDGG01000002">
    <property type="protein sequence ID" value="GAU92169.1"/>
    <property type="molecule type" value="Genomic_DNA"/>
</dbReference>
<comment type="caution">
    <text evidence="1">The sequence shown here is derived from an EMBL/GenBank/DDBJ whole genome shotgun (WGS) entry which is preliminary data.</text>
</comment>
<evidence type="ECO:0000313" key="2">
    <source>
        <dbReference type="Proteomes" id="UP000186922"/>
    </source>
</evidence>
<gene>
    <name evidence="1" type="primary">RvY_04284-1</name>
    <name evidence="1" type="synonym">RvY_04284.1</name>
    <name evidence="1" type="ORF">RvY_04284</name>
</gene>
<evidence type="ECO:0000313" key="1">
    <source>
        <dbReference type="EMBL" id="GAU92169.1"/>
    </source>
</evidence>
<sequence>MYNGVCPVTKGVYLERARRSGNKNFYRSSPRQESSFATATVARGRLRQAPLKR</sequence>
<proteinExistence type="predicted"/>
<protein>
    <submittedName>
        <fullName evidence="1">Uncharacterized protein</fullName>
    </submittedName>
</protein>
<keyword evidence="2" id="KW-1185">Reference proteome</keyword>